<evidence type="ECO:0000313" key="2">
    <source>
        <dbReference type="EMBL" id="UOO93982.1"/>
    </source>
</evidence>
<reference evidence="2" key="2">
    <citation type="submission" date="2022-04" db="EMBL/GenBank/DDBJ databases">
        <title>Sequencing and genomic assembly of Halococcus dombrowskii.</title>
        <authorList>
            <person name="Lim S.W."/>
            <person name="MacLea K.S."/>
        </authorList>
    </citation>
    <scope>NUCLEOTIDE SEQUENCE</scope>
    <source>
        <strain evidence="2">H4</strain>
    </source>
</reference>
<evidence type="ECO:0008006" key="5">
    <source>
        <dbReference type="Google" id="ProtNLM"/>
    </source>
</evidence>
<organism evidence="1 4">
    <name type="scientific">Halococcus dombrowskii</name>
    <dbReference type="NCBI Taxonomy" id="179637"/>
    <lineage>
        <taxon>Archaea</taxon>
        <taxon>Methanobacteriati</taxon>
        <taxon>Methanobacteriota</taxon>
        <taxon>Stenosarchaea group</taxon>
        <taxon>Halobacteria</taxon>
        <taxon>Halobacteriales</taxon>
        <taxon>Halococcaceae</taxon>
        <taxon>Halococcus</taxon>
    </lineage>
</organism>
<keyword evidence="3" id="KW-1185">Reference proteome</keyword>
<dbReference type="GeneID" id="71761853"/>
<sequence>MSTTTRPRFTISEGESTDLWVAKEEQTGIVSQGSNPSAALDNLQEALELYHRPDSEEAAVTEASAPWFE</sequence>
<dbReference type="EMBL" id="BAAADN010000030">
    <property type="protein sequence ID" value="GAA0464026.1"/>
    <property type="molecule type" value="Genomic_DNA"/>
</dbReference>
<dbReference type="EMBL" id="CP095005">
    <property type="protein sequence ID" value="UOO93982.1"/>
    <property type="molecule type" value="Genomic_DNA"/>
</dbReference>
<dbReference type="RefSeq" id="WP_244698801.1">
    <property type="nucleotide sequence ID" value="NZ_BAAADN010000030.1"/>
</dbReference>
<dbReference type="InterPro" id="IPR055811">
    <property type="entry name" value="DUF7387"/>
</dbReference>
<protein>
    <recommendedName>
        <fullName evidence="5">Type II toxin-antitoxin system HicB family antitoxin</fullName>
    </recommendedName>
</protein>
<dbReference type="Pfam" id="PF24113">
    <property type="entry name" value="DUF7387"/>
    <property type="match status" value="1"/>
</dbReference>
<dbReference type="Proteomes" id="UP000830542">
    <property type="component" value="Chromosome"/>
</dbReference>
<evidence type="ECO:0000313" key="1">
    <source>
        <dbReference type="EMBL" id="GAA0464026.1"/>
    </source>
</evidence>
<evidence type="ECO:0000313" key="4">
    <source>
        <dbReference type="Proteomes" id="UP001500962"/>
    </source>
</evidence>
<dbReference type="Proteomes" id="UP001500962">
    <property type="component" value="Unassembled WGS sequence"/>
</dbReference>
<reference evidence="1" key="3">
    <citation type="submission" date="2023-12" db="EMBL/GenBank/DDBJ databases">
        <authorList>
            <person name="Sun Q."/>
            <person name="Inoue M."/>
        </authorList>
    </citation>
    <scope>NUCLEOTIDE SEQUENCE</scope>
    <source>
        <strain evidence="1">JCM 12289</strain>
    </source>
</reference>
<evidence type="ECO:0000313" key="3">
    <source>
        <dbReference type="Proteomes" id="UP000830542"/>
    </source>
</evidence>
<dbReference type="KEGG" id="hdo:MUK72_08355"/>
<name>A0AAV3SHX7_HALDO</name>
<accession>A0AAV3SHX7</accession>
<dbReference type="AlphaFoldDB" id="A0AAV3SHX7"/>
<reference evidence="1" key="1">
    <citation type="journal article" date="2014" name="Int. J. Syst. Evol. Microbiol.">
        <title>Complete genome sequence of Corynebacterium casei LMG S-19264T (=DSM 44701T), isolated from a smear-ripened cheese.</title>
        <authorList>
            <consortium name="US DOE Joint Genome Institute (JGI-PGF)"/>
            <person name="Walter F."/>
            <person name="Albersmeier A."/>
            <person name="Kalinowski J."/>
            <person name="Ruckert C."/>
        </authorList>
    </citation>
    <scope>NUCLEOTIDE SEQUENCE</scope>
    <source>
        <strain evidence="1">JCM 12289</strain>
    </source>
</reference>
<gene>
    <name evidence="1" type="ORF">GCM10008985_21090</name>
    <name evidence="2" type="ORF">MUK72_08355</name>
</gene>
<proteinExistence type="predicted"/>